<evidence type="ECO:0000256" key="2">
    <source>
        <dbReference type="ARBA" id="ARBA00022598"/>
    </source>
</evidence>
<comment type="subunit">
    <text evidence="7">Heterotrimer of A, B and C subunits.</text>
</comment>
<dbReference type="EMBL" id="MHSS01000015">
    <property type="protein sequence ID" value="OHA47665.1"/>
    <property type="molecule type" value="Genomic_DNA"/>
</dbReference>
<name>A0A1G2PH34_9BACT</name>
<comment type="similarity">
    <text evidence="1 7">Belongs to the amidase family. GatA subfamily.</text>
</comment>
<dbReference type="PANTHER" id="PTHR11895">
    <property type="entry name" value="TRANSAMIDASE"/>
    <property type="match status" value="1"/>
</dbReference>
<proteinExistence type="inferred from homology"/>
<evidence type="ECO:0000256" key="4">
    <source>
        <dbReference type="ARBA" id="ARBA00022840"/>
    </source>
</evidence>
<reference evidence="9 10" key="1">
    <citation type="journal article" date="2016" name="Nat. Commun.">
        <title>Thousands of microbial genomes shed light on interconnected biogeochemical processes in an aquifer system.</title>
        <authorList>
            <person name="Anantharaman K."/>
            <person name="Brown C.T."/>
            <person name="Hug L.A."/>
            <person name="Sharon I."/>
            <person name="Castelle C.J."/>
            <person name="Probst A.J."/>
            <person name="Thomas B.C."/>
            <person name="Singh A."/>
            <person name="Wilkins M.J."/>
            <person name="Karaoz U."/>
            <person name="Brodie E.L."/>
            <person name="Williams K.H."/>
            <person name="Hubbard S.S."/>
            <person name="Banfield J.F."/>
        </authorList>
    </citation>
    <scope>NUCLEOTIDE SEQUENCE [LARGE SCALE GENOMIC DNA]</scope>
</reference>
<dbReference type="EC" id="6.3.5.7" evidence="7"/>
<dbReference type="InterPro" id="IPR004412">
    <property type="entry name" value="GatA"/>
</dbReference>
<dbReference type="GO" id="GO:0050567">
    <property type="term" value="F:glutaminyl-tRNA synthase (glutamine-hydrolyzing) activity"/>
    <property type="evidence" value="ECO:0007669"/>
    <property type="project" value="UniProtKB-UniRule"/>
</dbReference>
<dbReference type="STRING" id="1802362.A2806_03555"/>
<comment type="caution">
    <text evidence="9">The sequence shown here is derived from an EMBL/GenBank/DDBJ whole genome shotgun (WGS) entry which is preliminary data.</text>
</comment>
<comment type="catalytic activity">
    <reaction evidence="6 7">
        <text>L-glutamyl-tRNA(Gln) + L-glutamine + ATP + H2O = L-glutaminyl-tRNA(Gln) + L-glutamate + ADP + phosphate + H(+)</text>
        <dbReference type="Rhea" id="RHEA:17521"/>
        <dbReference type="Rhea" id="RHEA-COMP:9681"/>
        <dbReference type="Rhea" id="RHEA-COMP:9684"/>
        <dbReference type="ChEBI" id="CHEBI:15377"/>
        <dbReference type="ChEBI" id="CHEBI:15378"/>
        <dbReference type="ChEBI" id="CHEBI:29985"/>
        <dbReference type="ChEBI" id="CHEBI:30616"/>
        <dbReference type="ChEBI" id="CHEBI:43474"/>
        <dbReference type="ChEBI" id="CHEBI:58359"/>
        <dbReference type="ChEBI" id="CHEBI:78520"/>
        <dbReference type="ChEBI" id="CHEBI:78521"/>
        <dbReference type="ChEBI" id="CHEBI:456216"/>
        <dbReference type="EC" id="6.3.5.7"/>
    </reaction>
</comment>
<organism evidence="9 10">
    <name type="scientific">Candidatus Terrybacteria bacterium RIFCSPHIGHO2_01_FULL_48_17</name>
    <dbReference type="NCBI Taxonomy" id="1802362"/>
    <lineage>
        <taxon>Bacteria</taxon>
        <taxon>Candidatus Terryibacteriota</taxon>
    </lineage>
</organism>
<dbReference type="NCBIfam" id="TIGR00132">
    <property type="entry name" value="gatA"/>
    <property type="match status" value="1"/>
</dbReference>
<sequence>MELNTLTLLEAARGLREGTFTSRDIVEACFSESSRSDGEIHAYLDVFQEDARKQADLADERLQAGVPKSMLDGIPLAIKDNILISGKRCTAGSKILEPYVASYDATVIEKLNLSGAIFLGKTNLDEFAMGSSTEHSAFGPTHNPHDVSCVPGGSSGGSAAAVAAHFCLAALGSDTGGSIRQPASFCGIVGLKPTYGRVSRSGLIAMASSLDQIGPMTKTVADASLLFSIIAGHDPRDATTHPHAGFSFQDNASLQDLSDIRVGLPKEYFGQGLDDKVRAILDNRIEALKQKGARIKDVSLPHAPAGLAAYYLVMPSEVSANLARFDGIRYGASIARNESPKDFWEIYFETRRKYFGNEVQRRIMLGTFALSAGYYDAFYLKAQKIRVRITEDFERAFRDVDVILTPTSPVLPFRFGERTEDPLSMYLADIYTVSANLAGIPALSIPAGSVGGLPVGVQLMGKAFSEEVLFGVGHFIEQS</sequence>
<feature type="active site" description="Charge relay system" evidence="7">
    <location>
        <position position="154"/>
    </location>
</feature>
<evidence type="ECO:0000313" key="9">
    <source>
        <dbReference type="EMBL" id="OHA47665.1"/>
    </source>
</evidence>
<evidence type="ECO:0000259" key="8">
    <source>
        <dbReference type="Pfam" id="PF01425"/>
    </source>
</evidence>
<dbReference type="AlphaFoldDB" id="A0A1G2PH34"/>
<dbReference type="InterPro" id="IPR023631">
    <property type="entry name" value="Amidase_dom"/>
</dbReference>
<keyword evidence="9" id="KW-0808">Transferase</keyword>
<keyword evidence="5 7" id="KW-0648">Protein biosynthesis</keyword>
<comment type="function">
    <text evidence="7">Allows the formation of correctly charged Gln-tRNA(Gln) through the transamidation of misacylated Glu-tRNA(Gln) in organisms which lack glutaminyl-tRNA synthetase. The reaction takes place in the presence of glutamine and ATP through an activated gamma-phospho-Glu-tRNA(Gln).</text>
</comment>
<dbReference type="PANTHER" id="PTHR11895:SF151">
    <property type="entry name" value="GLUTAMYL-TRNA(GLN) AMIDOTRANSFERASE SUBUNIT A"/>
    <property type="match status" value="1"/>
</dbReference>
<evidence type="ECO:0000256" key="5">
    <source>
        <dbReference type="ARBA" id="ARBA00022917"/>
    </source>
</evidence>
<dbReference type="Pfam" id="PF01425">
    <property type="entry name" value="Amidase"/>
    <property type="match status" value="1"/>
</dbReference>
<evidence type="ECO:0000256" key="7">
    <source>
        <dbReference type="HAMAP-Rule" id="MF_00120"/>
    </source>
</evidence>
<keyword evidence="3 7" id="KW-0547">Nucleotide-binding</keyword>
<dbReference type="GO" id="GO:0030956">
    <property type="term" value="C:glutamyl-tRNA(Gln) amidotransferase complex"/>
    <property type="evidence" value="ECO:0007669"/>
    <property type="project" value="InterPro"/>
</dbReference>
<dbReference type="InterPro" id="IPR036928">
    <property type="entry name" value="AS_sf"/>
</dbReference>
<dbReference type="GO" id="GO:0005524">
    <property type="term" value="F:ATP binding"/>
    <property type="evidence" value="ECO:0007669"/>
    <property type="project" value="UniProtKB-KW"/>
</dbReference>
<evidence type="ECO:0000313" key="10">
    <source>
        <dbReference type="Proteomes" id="UP000177629"/>
    </source>
</evidence>
<dbReference type="GO" id="GO:0006412">
    <property type="term" value="P:translation"/>
    <property type="evidence" value="ECO:0007669"/>
    <property type="project" value="UniProtKB-UniRule"/>
</dbReference>
<keyword evidence="4 7" id="KW-0067">ATP-binding</keyword>
<dbReference type="Gene3D" id="3.90.1300.10">
    <property type="entry name" value="Amidase signature (AS) domain"/>
    <property type="match status" value="1"/>
</dbReference>
<feature type="active site" description="Charge relay system" evidence="7">
    <location>
        <position position="79"/>
    </location>
</feature>
<protein>
    <recommendedName>
        <fullName evidence="7">Glutamyl-tRNA(Gln) amidotransferase subunit A</fullName>
        <shortName evidence="7">Glu-ADT subunit A</shortName>
        <ecNumber evidence="7">6.3.5.7</ecNumber>
    </recommendedName>
</protein>
<gene>
    <name evidence="7 9" type="primary">gatA</name>
    <name evidence="9" type="ORF">A2806_03555</name>
</gene>
<dbReference type="InterPro" id="IPR020556">
    <property type="entry name" value="Amidase_CS"/>
</dbReference>
<evidence type="ECO:0000256" key="1">
    <source>
        <dbReference type="ARBA" id="ARBA00008069"/>
    </source>
</evidence>
<feature type="active site" description="Acyl-ester intermediate" evidence="7">
    <location>
        <position position="178"/>
    </location>
</feature>
<keyword evidence="2 7" id="KW-0436">Ligase</keyword>
<feature type="domain" description="Amidase" evidence="8">
    <location>
        <begin position="24"/>
        <end position="469"/>
    </location>
</feature>
<dbReference type="GO" id="GO:0016740">
    <property type="term" value="F:transferase activity"/>
    <property type="evidence" value="ECO:0007669"/>
    <property type="project" value="UniProtKB-KW"/>
</dbReference>
<evidence type="ECO:0000256" key="6">
    <source>
        <dbReference type="ARBA" id="ARBA00047407"/>
    </source>
</evidence>
<dbReference type="InterPro" id="IPR000120">
    <property type="entry name" value="Amidase"/>
</dbReference>
<evidence type="ECO:0000256" key="3">
    <source>
        <dbReference type="ARBA" id="ARBA00022741"/>
    </source>
</evidence>
<dbReference type="PROSITE" id="PS00571">
    <property type="entry name" value="AMIDASES"/>
    <property type="match status" value="1"/>
</dbReference>
<dbReference type="HAMAP" id="MF_00120">
    <property type="entry name" value="GatA"/>
    <property type="match status" value="1"/>
</dbReference>
<dbReference type="SUPFAM" id="SSF75304">
    <property type="entry name" value="Amidase signature (AS) enzymes"/>
    <property type="match status" value="1"/>
</dbReference>
<dbReference type="Proteomes" id="UP000177629">
    <property type="component" value="Unassembled WGS sequence"/>
</dbReference>
<accession>A0A1G2PH34</accession>